<feature type="region of interest" description="Disordered" evidence="8">
    <location>
        <begin position="388"/>
        <end position="411"/>
    </location>
</feature>
<dbReference type="GO" id="GO:0005634">
    <property type="term" value="C:nucleus"/>
    <property type="evidence" value="ECO:0007669"/>
    <property type="project" value="UniProtKB-SubCell"/>
</dbReference>
<keyword evidence="3" id="KW-0677">Repeat</keyword>
<dbReference type="EMBL" id="JTDY01002926">
    <property type="protein sequence ID" value="KOB70474.1"/>
    <property type="molecule type" value="Genomic_DNA"/>
</dbReference>
<dbReference type="InterPro" id="IPR013087">
    <property type="entry name" value="Znf_C2H2_type"/>
</dbReference>
<evidence type="ECO:0000313" key="11">
    <source>
        <dbReference type="Proteomes" id="UP000037510"/>
    </source>
</evidence>
<feature type="domain" description="C2H2-type" evidence="9">
    <location>
        <begin position="238"/>
        <end position="265"/>
    </location>
</feature>
<feature type="region of interest" description="Disordered" evidence="8">
    <location>
        <begin position="1104"/>
        <end position="1152"/>
    </location>
</feature>
<feature type="compositionally biased region" description="Polar residues" evidence="8">
    <location>
        <begin position="1173"/>
        <end position="1189"/>
    </location>
</feature>
<dbReference type="Proteomes" id="UP000037510">
    <property type="component" value="Unassembled WGS sequence"/>
</dbReference>
<keyword evidence="6" id="KW-0539">Nucleus</keyword>
<feature type="region of interest" description="Disordered" evidence="8">
    <location>
        <begin position="1165"/>
        <end position="1189"/>
    </location>
</feature>
<organism evidence="10 11">
    <name type="scientific">Operophtera brumata</name>
    <name type="common">Winter moth</name>
    <name type="synonym">Phalaena brumata</name>
    <dbReference type="NCBI Taxonomy" id="104452"/>
    <lineage>
        <taxon>Eukaryota</taxon>
        <taxon>Metazoa</taxon>
        <taxon>Ecdysozoa</taxon>
        <taxon>Arthropoda</taxon>
        <taxon>Hexapoda</taxon>
        <taxon>Insecta</taxon>
        <taxon>Pterygota</taxon>
        <taxon>Neoptera</taxon>
        <taxon>Endopterygota</taxon>
        <taxon>Lepidoptera</taxon>
        <taxon>Glossata</taxon>
        <taxon>Ditrysia</taxon>
        <taxon>Geometroidea</taxon>
        <taxon>Geometridae</taxon>
        <taxon>Larentiinae</taxon>
        <taxon>Operophtera</taxon>
    </lineage>
</organism>
<evidence type="ECO:0000256" key="1">
    <source>
        <dbReference type="ARBA" id="ARBA00004123"/>
    </source>
</evidence>
<keyword evidence="2" id="KW-0479">Metal-binding</keyword>
<dbReference type="PANTHER" id="PTHR45718:SF4">
    <property type="entry name" value="TRANSCRIPTIONAL ACTIVATOR CUBITUS INTERRUPTUS"/>
    <property type="match status" value="1"/>
</dbReference>
<evidence type="ECO:0000256" key="4">
    <source>
        <dbReference type="ARBA" id="ARBA00022771"/>
    </source>
</evidence>
<dbReference type="Gene3D" id="3.30.160.60">
    <property type="entry name" value="Classic Zinc Finger"/>
    <property type="match status" value="3"/>
</dbReference>
<dbReference type="GO" id="GO:0008270">
    <property type="term" value="F:zinc ion binding"/>
    <property type="evidence" value="ECO:0007669"/>
    <property type="project" value="UniProtKB-KW"/>
</dbReference>
<keyword evidence="4 7" id="KW-0863">Zinc-finger</keyword>
<comment type="subcellular location">
    <subcellularLocation>
        <location evidence="1">Nucleus</location>
    </subcellularLocation>
</comment>
<dbReference type="PANTHER" id="PTHR45718">
    <property type="entry name" value="TRANSCRIPTIONAL ACTIVATOR CUBITUS INTERRUPTUS"/>
    <property type="match status" value="1"/>
</dbReference>
<feature type="compositionally biased region" description="Low complexity" evidence="8">
    <location>
        <begin position="319"/>
        <end position="329"/>
    </location>
</feature>
<feature type="compositionally biased region" description="Basic and acidic residues" evidence="8">
    <location>
        <begin position="574"/>
        <end position="587"/>
    </location>
</feature>
<dbReference type="SUPFAM" id="SSF57667">
    <property type="entry name" value="beta-beta-alpha zinc fingers"/>
    <property type="match status" value="1"/>
</dbReference>
<feature type="domain" description="C2H2-type" evidence="9">
    <location>
        <begin position="266"/>
        <end position="296"/>
    </location>
</feature>
<dbReference type="GO" id="GO:0000978">
    <property type="term" value="F:RNA polymerase II cis-regulatory region sequence-specific DNA binding"/>
    <property type="evidence" value="ECO:0007669"/>
    <property type="project" value="TreeGrafter"/>
</dbReference>
<dbReference type="InterPro" id="IPR036236">
    <property type="entry name" value="Znf_C2H2_sf"/>
</dbReference>
<protein>
    <recommendedName>
        <fullName evidence="9">C2H2-type domain-containing protein</fullName>
    </recommendedName>
</protein>
<accession>A0A0L7L5A9</accession>
<dbReference type="InterPro" id="IPR056436">
    <property type="entry name" value="Znf-C2H2_ZIC1-5/GLI1-3-like"/>
</dbReference>
<feature type="compositionally biased region" description="Polar residues" evidence="8">
    <location>
        <begin position="1104"/>
        <end position="1118"/>
    </location>
</feature>
<feature type="region of interest" description="Disordered" evidence="8">
    <location>
        <begin position="281"/>
        <end position="340"/>
    </location>
</feature>
<comment type="caution">
    <text evidence="10">The sequence shown here is derived from an EMBL/GenBank/DDBJ whole genome shotgun (WGS) entry which is preliminary data.</text>
</comment>
<evidence type="ECO:0000259" key="9">
    <source>
        <dbReference type="PROSITE" id="PS50157"/>
    </source>
</evidence>
<dbReference type="Pfam" id="PF23561">
    <property type="entry name" value="zf-C2H2_15"/>
    <property type="match status" value="1"/>
</dbReference>
<evidence type="ECO:0000313" key="10">
    <source>
        <dbReference type="EMBL" id="KOB70474.1"/>
    </source>
</evidence>
<feature type="region of interest" description="Disordered" evidence="8">
    <location>
        <begin position="727"/>
        <end position="746"/>
    </location>
</feature>
<dbReference type="SMART" id="SM00355">
    <property type="entry name" value="ZnF_C2H2"/>
    <property type="match status" value="3"/>
</dbReference>
<evidence type="ECO:0000256" key="8">
    <source>
        <dbReference type="SAM" id="MobiDB-lite"/>
    </source>
</evidence>
<evidence type="ECO:0000256" key="7">
    <source>
        <dbReference type="PROSITE-ProRule" id="PRU00042"/>
    </source>
</evidence>
<keyword evidence="11" id="KW-1185">Reference proteome</keyword>
<dbReference type="PROSITE" id="PS50157">
    <property type="entry name" value="ZINC_FINGER_C2H2_2"/>
    <property type="match status" value="2"/>
</dbReference>
<gene>
    <name evidence="10" type="ORF">OBRU01_15712</name>
</gene>
<evidence type="ECO:0000256" key="6">
    <source>
        <dbReference type="ARBA" id="ARBA00023242"/>
    </source>
</evidence>
<feature type="compositionally biased region" description="Polar residues" evidence="8">
    <location>
        <begin position="1131"/>
        <end position="1152"/>
    </location>
</feature>
<dbReference type="AlphaFoldDB" id="A0A0L7L5A9"/>
<evidence type="ECO:0000256" key="2">
    <source>
        <dbReference type="ARBA" id="ARBA00022723"/>
    </source>
</evidence>
<evidence type="ECO:0000256" key="5">
    <source>
        <dbReference type="ARBA" id="ARBA00022833"/>
    </source>
</evidence>
<dbReference type="InterPro" id="IPR043359">
    <property type="entry name" value="GLI-like"/>
</dbReference>
<name>A0A0L7L5A9_OPEBR</name>
<feature type="region of interest" description="Disordered" evidence="8">
    <location>
        <begin position="559"/>
        <end position="590"/>
    </location>
</feature>
<sequence>MQAAAPPKAIDIHISTPNVTTEPLDLNPRSRIASPTRLRLSGGAIAASANRKRAVSWSPYSAESLDLAAVIRASPASLAVRAPSAASTGSYGHLSAGAISPALSLSHASLAQQLLARGGVVGTSGVLAGGVSHISSPTQLLMGAPVDVRPGLGLDGTPPQHLQQTQQPEITSVMEADSNKPLSAAAESTVDCKLEFPTQDDLVKHINTDHIHASKKAFVCRWVGCSRDEKPFKAQYMLVFEGCCKAYSRLENLKTHLRSHTGEKPYTCEYPGCAKAFSNASDRAKHQNRTHSNESGGGGAGSSPRSEEGGVPGIRGHTSSASVKSESPASPLPHGLHTPAHQLSAQCGGEIDFSGSGLGGFGDENGTSGYFRLDGDLGNTNVAAELKTGAPNARRDSGISSGSSLYSARSSDISRKSSQASVVGGTVIGPAVSQRQVALQVAGYEQLSPDSSRRSSQVSCVGYAPTPSSALAAVQAVRTSQGNQGDAPFPFKTEADQESVTYKESRSNSTSTVVVTTAQVHHPNQEVNLEQVAEGEMVENKLVIPDEMMQYLNQSILGTDTLAPADNPPDPDDKDAKEPEDTNKSSDKISNVATSDDSLLKNLGAIGSDLNISDIPVDLRSLDVSMSGNSGSLLNSKSPDDKNPPLQEQTIPEVNEKAEKYSKPATSQTTTNPLQSLQTMAANQTEQSRMRTNQISRKNPMSPKTVVMNQNVLSPQSLAHAMLSPQSLPHSAMSPQSVMSPHTNQQSIMSPHNIPRSVMSPPNVYNVMSPMSVMSPQHNVMSPQSMQSLMSPQMPNQMMSPRHNNIGSPMSQNMTSPMVNMASPMTQNMPSPVTQNTASPMSHGMPSPMHPGLQSPMAPGITSPMHQNMPNMQMNGPNQNQMMMNQNQMINQGPQMSAPPYMNRQNCNNKIPNRNNMQQNQYNMPNQNYHQAPPYPQNQQVIRSQNMQQYQMMQYNQNQMPMHMNNQPNMAYNQQIMNYPQGNYQQNQMHQLQMSRSSVMSVDNSGNMSRGQINNYCEQQNHPTQAQNHPPMQPQYNQIQYPQPPPYNTVVNAANVMGPPPPKNNHQYNQAMMNNNQYYNHQRPYNQWDYPGNQFNKHNQKSVQNSVNMSTGSQNQKPGVQRPMNCPMKGDQQTDCSMNSLKSQNNPNSQTEVQVWDISQSQIEASNGRKKNQAQPQNQSSTSNTMRQDTYQRTLEYVENCENWKSSEMVSSSTHPLQGGDNMVVNDLQTSLSSFYEENQYLQLIQ</sequence>
<evidence type="ECO:0000256" key="3">
    <source>
        <dbReference type="ARBA" id="ARBA00022737"/>
    </source>
</evidence>
<reference evidence="10 11" key="1">
    <citation type="journal article" date="2015" name="Genome Biol. Evol.">
        <title>The genome of winter moth (Operophtera brumata) provides a genomic perspective on sexual dimorphism and phenology.</title>
        <authorList>
            <person name="Derks M.F."/>
            <person name="Smit S."/>
            <person name="Salis L."/>
            <person name="Schijlen E."/>
            <person name="Bossers A."/>
            <person name="Mateman C."/>
            <person name="Pijl A.S."/>
            <person name="de Ridder D."/>
            <person name="Groenen M.A."/>
            <person name="Visser M.E."/>
            <person name="Megens H.J."/>
        </authorList>
    </citation>
    <scope>NUCLEOTIDE SEQUENCE [LARGE SCALE GENOMIC DNA]</scope>
    <source>
        <strain evidence="10">WM2013NL</strain>
        <tissue evidence="10">Head and thorax</tissue>
    </source>
</reference>
<feature type="compositionally biased region" description="Low complexity" evidence="8">
    <location>
        <begin position="398"/>
        <end position="411"/>
    </location>
</feature>
<dbReference type="STRING" id="104452.A0A0L7L5A9"/>
<dbReference type="FunFam" id="3.30.160.60:FF:000036">
    <property type="entry name" value="GLI family zinc finger 3"/>
    <property type="match status" value="1"/>
</dbReference>
<keyword evidence="5" id="KW-0862">Zinc</keyword>
<proteinExistence type="predicted"/>
<dbReference type="GO" id="GO:0000981">
    <property type="term" value="F:DNA-binding transcription factor activity, RNA polymerase II-specific"/>
    <property type="evidence" value="ECO:0007669"/>
    <property type="project" value="TreeGrafter"/>
</dbReference>
<dbReference type="PROSITE" id="PS00028">
    <property type="entry name" value="ZINC_FINGER_C2H2_1"/>
    <property type="match status" value="1"/>
</dbReference>